<dbReference type="SUPFAM" id="SSF88802">
    <property type="entry name" value="Pre-PUA domain"/>
    <property type="match status" value="1"/>
</dbReference>
<dbReference type="FunFam" id="2.30.130.10:FF:000002">
    <property type="entry name" value="60S ribosome subunit biogenesis protein NIP7 homolog"/>
    <property type="match status" value="1"/>
</dbReference>
<reference evidence="4" key="1">
    <citation type="journal article" date="2014" name="PLoS ONE">
        <title>Transcriptome-Based Identification of ABC Transporters in the Western Tarnished Plant Bug Lygus hesperus.</title>
        <authorList>
            <person name="Hull J.J."/>
            <person name="Chaney K."/>
            <person name="Geib S.M."/>
            <person name="Fabrick J.A."/>
            <person name="Brent C.S."/>
            <person name="Walsh D."/>
            <person name="Lavine L.C."/>
        </authorList>
    </citation>
    <scope>NUCLEOTIDE SEQUENCE</scope>
</reference>
<dbReference type="GO" id="GO:0003723">
    <property type="term" value="F:RNA binding"/>
    <property type="evidence" value="ECO:0007669"/>
    <property type="project" value="InterPro"/>
</dbReference>
<protein>
    <recommendedName>
        <fullName evidence="2">60S ribosome subunit biogenesis protein NIP7 homolog</fullName>
    </recommendedName>
</protein>
<dbReference type="InterPro" id="IPR002478">
    <property type="entry name" value="PUA"/>
</dbReference>
<proteinExistence type="predicted"/>
<dbReference type="InterPro" id="IPR036974">
    <property type="entry name" value="PUA_sf"/>
</dbReference>
<gene>
    <name evidence="4" type="primary">nip7_1</name>
    <name evidence="5" type="synonym">nip7_2</name>
    <name evidence="4" type="ORF">CM83_32856</name>
    <name evidence="5" type="ORF">CM83_32858</name>
    <name evidence="6" type="ORF">g.16337</name>
</gene>
<dbReference type="PROSITE" id="PS50890">
    <property type="entry name" value="PUA"/>
    <property type="match status" value="1"/>
</dbReference>
<dbReference type="EMBL" id="GBHO01003422">
    <property type="protein sequence ID" value="JAG40182.1"/>
    <property type="molecule type" value="Transcribed_RNA"/>
</dbReference>
<evidence type="ECO:0000313" key="5">
    <source>
        <dbReference type="EMBL" id="JAG40182.1"/>
    </source>
</evidence>
<dbReference type="InterPro" id="IPR005155">
    <property type="entry name" value="UPF0113_PUA"/>
</dbReference>
<reference evidence="6" key="3">
    <citation type="journal article" date="2016" name="Gigascience">
        <title>De novo construction of an expanded transcriptome assembly for the western tarnished plant bug, Lygus hesperus.</title>
        <authorList>
            <person name="Tassone E.E."/>
            <person name="Geib S.M."/>
            <person name="Hall B."/>
            <person name="Fabrick J.A."/>
            <person name="Brent C.S."/>
            <person name="Hull J.J."/>
        </authorList>
    </citation>
    <scope>NUCLEOTIDE SEQUENCE</scope>
</reference>
<name>A0A0A9Z8F8_LYGHE</name>
<dbReference type="SUPFAM" id="SSF88697">
    <property type="entry name" value="PUA domain-like"/>
    <property type="match status" value="1"/>
</dbReference>
<comment type="function">
    <text evidence="1">Required for proper 34S pre-rRNA processing and 60S ribosome subunit assembly.</text>
</comment>
<dbReference type="CDD" id="cd21151">
    <property type="entry name" value="PUA_Nip7-like"/>
    <property type="match status" value="1"/>
</dbReference>
<reference evidence="4" key="2">
    <citation type="submission" date="2014-07" db="EMBL/GenBank/DDBJ databases">
        <authorList>
            <person name="Hull J."/>
        </authorList>
    </citation>
    <scope>NUCLEOTIDE SEQUENCE</scope>
</reference>
<accession>A0A0A9Z8F8</accession>
<sequence length="115" mass="13041">MGVCLGRFTHSKKFRLRITALDYLAQYSKYKMWIKPSGEMSYLYGNNVLKAHLGRITDSTPKYQGVILYTMSDIPIGFGIAAHSTIECRKLESTAIVAFNQADIGEYLRSEEHLT</sequence>
<dbReference type="EMBL" id="GDHC01006555">
    <property type="protein sequence ID" value="JAQ12074.1"/>
    <property type="molecule type" value="Transcribed_RNA"/>
</dbReference>
<dbReference type="Pfam" id="PF03657">
    <property type="entry name" value="UPF0113"/>
    <property type="match status" value="1"/>
</dbReference>
<evidence type="ECO:0000256" key="2">
    <source>
        <dbReference type="ARBA" id="ARBA00018162"/>
    </source>
</evidence>
<dbReference type="AlphaFoldDB" id="A0A0A9Z8F8"/>
<evidence type="ECO:0000313" key="6">
    <source>
        <dbReference type="EMBL" id="JAQ12074.1"/>
    </source>
</evidence>
<dbReference type="InterPro" id="IPR015947">
    <property type="entry name" value="PUA-like_sf"/>
</dbReference>
<evidence type="ECO:0000259" key="3">
    <source>
        <dbReference type="SMART" id="SM00359"/>
    </source>
</evidence>
<dbReference type="Gene3D" id="3.10.450.220">
    <property type="match status" value="1"/>
</dbReference>
<organism evidence="4">
    <name type="scientific">Lygus hesperus</name>
    <name type="common">Western plant bug</name>
    <dbReference type="NCBI Taxonomy" id="30085"/>
    <lineage>
        <taxon>Eukaryota</taxon>
        <taxon>Metazoa</taxon>
        <taxon>Ecdysozoa</taxon>
        <taxon>Arthropoda</taxon>
        <taxon>Hexapoda</taxon>
        <taxon>Insecta</taxon>
        <taxon>Pterygota</taxon>
        <taxon>Neoptera</taxon>
        <taxon>Paraneoptera</taxon>
        <taxon>Hemiptera</taxon>
        <taxon>Heteroptera</taxon>
        <taxon>Panheteroptera</taxon>
        <taxon>Cimicomorpha</taxon>
        <taxon>Miridae</taxon>
        <taxon>Mirini</taxon>
        <taxon>Lygus</taxon>
    </lineage>
</organism>
<dbReference type="SMART" id="SM00359">
    <property type="entry name" value="PUA"/>
    <property type="match status" value="1"/>
</dbReference>
<dbReference type="EMBL" id="GBHO01003423">
    <property type="protein sequence ID" value="JAG40181.1"/>
    <property type="molecule type" value="Transcribed_RNA"/>
</dbReference>
<evidence type="ECO:0000256" key="1">
    <source>
        <dbReference type="ARBA" id="ARBA00004087"/>
    </source>
</evidence>
<feature type="domain" description="PUA" evidence="3">
    <location>
        <begin position="30"/>
        <end position="109"/>
    </location>
</feature>
<evidence type="ECO:0000313" key="4">
    <source>
        <dbReference type="EMBL" id="JAG40181.1"/>
    </source>
</evidence>
<dbReference type="Gene3D" id="2.30.130.10">
    <property type="entry name" value="PUA domain"/>
    <property type="match status" value="1"/>
</dbReference>